<accession>A0ABU4VPZ0</accession>
<dbReference type="InterPro" id="IPR050900">
    <property type="entry name" value="Transposase_IS3/IS150/IS904"/>
</dbReference>
<dbReference type="SUPFAM" id="SSF53098">
    <property type="entry name" value="Ribonuclease H-like"/>
    <property type="match status" value="1"/>
</dbReference>
<gene>
    <name evidence="3" type="ORF">SK069_17545</name>
</gene>
<evidence type="ECO:0000256" key="1">
    <source>
        <dbReference type="ARBA" id="ARBA00002286"/>
    </source>
</evidence>
<dbReference type="Pfam" id="PF00665">
    <property type="entry name" value="rve"/>
    <property type="match status" value="1"/>
</dbReference>
<dbReference type="InterPro" id="IPR025948">
    <property type="entry name" value="HTH-like_dom"/>
</dbReference>
<keyword evidence="4" id="KW-1185">Reference proteome</keyword>
<dbReference type="InterPro" id="IPR036397">
    <property type="entry name" value="RNaseH_sf"/>
</dbReference>
<feature type="domain" description="Integrase catalytic" evidence="2">
    <location>
        <begin position="101"/>
        <end position="264"/>
    </location>
</feature>
<feature type="non-terminal residue" evidence="3">
    <location>
        <position position="1"/>
    </location>
</feature>
<dbReference type="Pfam" id="PF13333">
    <property type="entry name" value="rve_2"/>
    <property type="match status" value="1"/>
</dbReference>
<dbReference type="NCBIfam" id="NF033516">
    <property type="entry name" value="transpos_IS3"/>
    <property type="match status" value="1"/>
</dbReference>
<evidence type="ECO:0000313" key="3">
    <source>
        <dbReference type="EMBL" id="MDX8153407.1"/>
    </source>
</evidence>
<reference evidence="3 4" key="1">
    <citation type="submission" date="2023-11" db="EMBL/GenBank/DDBJ databases">
        <authorList>
            <person name="Xu M."/>
            <person name="Jiang T."/>
        </authorList>
    </citation>
    <scope>NUCLEOTIDE SEQUENCE [LARGE SCALE GENOMIC DNA]</scope>
    <source>
        <strain evidence="3 4">SD</strain>
    </source>
</reference>
<organism evidence="3 4">
    <name type="scientific">Patulibacter brassicae</name>
    <dbReference type="NCBI Taxonomy" id="1705717"/>
    <lineage>
        <taxon>Bacteria</taxon>
        <taxon>Bacillati</taxon>
        <taxon>Actinomycetota</taxon>
        <taxon>Thermoleophilia</taxon>
        <taxon>Solirubrobacterales</taxon>
        <taxon>Patulibacteraceae</taxon>
        <taxon>Patulibacter</taxon>
    </lineage>
</organism>
<name>A0ABU4VPZ0_9ACTN</name>
<comment type="caution">
    <text evidence="3">The sequence shown here is derived from an EMBL/GenBank/DDBJ whole genome shotgun (WGS) entry which is preliminary data.</text>
</comment>
<dbReference type="EMBL" id="JAXAVX010000013">
    <property type="protein sequence ID" value="MDX8153407.1"/>
    <property type="molecule type" value="Genomic_DNA"/>
</dbReference>
<dbReference type="PANTHER" id="PTHR46889">
    <property type="entry name" value="TRANSPOSASE INSF FOR INSERTION SEQUENCE IS3B-RELATED"/>
    <property type="match status" value="1"/>
</dbReference>
<dbReference type="InterPro" id="IPR001584">
    <property type="entry name" value="Integrase_cat-core"/>
</dbReference>
<dbReference type="PROSITE" id="PS50994">
    <property type="entry name" value="INTEGRASE"/>
    <property type="match status" value="1"/>
</dbReference>
<protein>
    <submittedName>
        <fullName evidence="3">IS3 family transposase</fullName>
    </submittedName>
</protein>
<dbReference type="PANTHER" id="PTHR46889:SF4">
    <property type="entry name" value="TRANSPOSASE INSO FOR INSERTION SEQUENCE ELEMENT IS911B-RELATED"/>
    <property type="match status" value="1"/>
</dbReference>
<evidence type="ECO:0000259" key="2">
    <source>
        <dbReference type="PROSITE" id="PS50994"/>
    </source>
</evidence>
<dbReference type="Proteomes" id="UP001277761">
    <property type="component" value="Unassembled WGS sequence"/>
</dbReference>
<evidence type="ECO:0000313" key="4">
    <source>
        <dbReference type="Proteomes" id="UP001277761"/>
    </source>
</evidence>
<comment type="function">
    <text evidence="1">Involved in the transposition of the insertion sequence.</text>
</comment>
<dbReference type="Pfam" id="PF13276">
    <property type="entry name" value="HTH_21"/>
    <property type="match status" value="1"/>
</dbReference>
<proteinExistence type="predicted"/>
<dbReference type="RefSeq" id="WP_319955558.1">
    <property type="nucleotide sequence ID" value="NZ_JAXAVX010000013.1"/>
</dbReference>
<dbReference type="InterPro" id="IPR048020">
    <property type="entry name" value="Transpos_IS3"/>
</dbReference>
<dbReference type="Gene3D" id="3.30.420.10">
    <property type="entry name" value="Ribonuclease H-like superfamily/Ribonuclease H"/>
    <property type="match status" value="1"/>
</dbReference>
<dbReference type="InterPro" id="IPR012337">
    <property type="entry name" value="RNaseH-like_sf"/>
</dbReference>
<sequence>GVSVSGYYARKSRAPSARQQEDERLLDLIRQMHAENYAAYGYRRMWKALRRAGEPVARCQVQRLMRHDGLVGAKRRGKPWRTTIPDPDATRAPDRVDRDFAADRPDRLWVADFTYARCWEGRVFFSFVLDVFSRKIVGWQFADHMRTSLVQDAVQMALGTRQRGADVELVHHSDAGSQYTSGEFTQTLVDHGVLASIGSVGDAYDNAMAESFVDTFKTELIADRVWRTKSQLELAIVEWVGWYNHSRLHSALDDVPPIEHEQAWHDAARGGSDLRSRYALAPIAAAAESPTVPN</sequence>